<dbReference type="Proteomes" id="UP000198923">
    <property type="component" value="Unassembled WGS sequence"/>
</dbReference>
<accession>A0A1G7RTW3</accession>
<proteinExistence type="predicted"/>
<keyword evidence="2" id="KW-1185">Reference proteome</keyword>
<dbReference type="EMBL" id="FNCN01000002">
    <property type="protein sequence ID" value="SDG14205.1"/>
    <property type="molecule type" value="Genomic_DNA"/>
</dbReference>
<organism evidence="1 2">
    <name type="scientific">Sinosporangium album</name>
    <dbReference type="NCBI Taxonomy" id="504805"/>
    <lineage>
        <taxon>Bacteria</taxon>
        <taxon>Bacillati</taxon>
        <taxon>Actinomycetota</taxon>
        <taxon>Actinomycetes</taxon>
        <taxon>Streptosporangiales</taxon>
        <taxon>Streptosporangiaceae</taxon>
        <taxon>Sinosporangium</taxon>
    </lineage>
</organism>
<evidence type="ECO:0008006" key="3">
    <source>
        <dbReference type="Google" id="ProtNLM"/>
    </source>
</evidence>
<dbReference type="AlphaFoldDB" id="A0A1G7RTW3"/>
<evidence type="ECO:0000313" key="2">
    <source>
        <dbReference type="Proteomes" id="UP000198923"/>
    </source>
</evidence>
<gene>
    <name evidence="1" type="ORF">SAMN05421505_10242</name>
</gene>
<reference evidence="1 2" key="1">
    <citation type="submission" date="2016-10" db="EMBL/GenBank/DDBJ databases">
        <authorList>
            <person name="de Groot N.N."/>
        </authorList>
    </citation>
    <scope>NUCLEOTIDE SEQUENCE [LARGE SCALE GENOMIC DNA]</scope>
    <source>
        <strain evidence="1 2">CPCC 201354</strain>
    </source>
</reference>
<name>A0A1G7RTW3_9ACTN</name>
<dbReference type="STRING" id="504805.SAMN05421505_10242"/>
<sequence>MVAASDVRLVRETAAQLDVATVDRVVRALCEAATPTVSAQSYTHTVSAWGA</sequence>
<evidence type="ECO:0000313" key="1">
    <source>
        <dbReference type="EMBL" id="SDG14205.1"/>
    </source>
</evidence>
<protein>
    <recommendedName>
        <fullName evidence="3">FXSXX-COOH protein</fullName>
    </recommendedName>
</protein>